<keyword evidence="4 10" id="KW-0699">rRNA-binding</keyword>
<dbReference type="InterPro" id="IPR005878">
    <property type="entry name" value="Ribosom_uL1_bac-type"/>
</dbReference>
<protein>
    <recommendedName>
        <fullName evidence="9 10">Large ribosomal subunit protein uL1</fullName>
    </recommendedName>
</protein>
<accession>A0A9D1CF31</accession>
<reference evidence="12" key="1">
    <citation type="journal article" date="2020" name="ISME J.">
        <title>Gammaproteobacteria mediating utilization of methyl-, sulfur- and petroleum organic compounds in deep ocean hydrothermal plumes.</title>
        <authorList>
            <person name="Zhou Z."/>
            <person name="Liu Y."/>
            <person name="Pan J."/>
            <person name="Cron B.R."/>
            <person name="Toner B.M."/>
            <person name="Anantharaman K."/>
            <person name="Breier J.A."/>
            <person name="Dick G.J."/>
            <person name="Li M."/>
        </authorList>
    </citation>
    <scope>NUCLEOTIDE SEQUENCE</scope>
    <source>
        <strain evidence="12">SZUA-1501</strain>
    </source>
</reference>
<dbReference type="PIRSF" id="PIRSF002155">
    <property type="entry name" value="Ribosomal_L1"/>
    <property type="match status" value="1"/>
</dbReference>
<dbReference type="CDD" id="cd00403">
    <property type="entry name" value="Ribosomal_L1"/>
    <property type="match status" value="1"/>
</dbReference>
<dbReference type="NCBIfam" id="TIGR01169">
    <property type="entry name" value="rplA_bact"/>
    <property type="match status" value="1"/>
</dbReference>
<dbReference type="Proteomes" id="UP000606463">
    <property type="component" value="Unassembled WGS sequence"/>
</dbReference>
<organism evidence="12 13">
    <name type="scientific">Aquifex aeolicus</name>
    <dbReference type="NCBI Taxonomy" id="63363"/>
    <lineage>
        <taxon>Bacteria</taxon>
        <taxon>Pseudomonadati</taxon>
        <taxon>Aquificota</taxon>
        <taxon>Aquificia</taxon>
        <taxon>Aquificales</taxon>
        <taxon>Aquificaceae</taxon>
        <taxon>Aquifex</taxon>
    </lineage>
</organism>
<evidence type="ECO:0000256" key="10">
    <source>
        <dbReference type="HAMAP-Rule" id="MF_01318"/>
    </source>
</evidence>
<evidence type="ECO:0000256" key="4">
    <source>
        <dbReference type="ARBA" id="ARBA00022730"/>
    </source>
</evidence>
<keyword evidence="6 10" id="KW-0694">RNA-binding</keyword>
<comment type="function">
    <text evidence="10">Binds directly to 23S rRNA. The L1 stalk is quite mobile in the ribosome, and is involved in E site tRNA release.</text>
</comment>
<comment type="function">
    <text evidence="10">Protein L1 is also a translational repressor protein, it controls the translation of the L11 operon by binding to its mRNA.</text>
</comment>
<dbReference type="EMBL" id="DQVE01000043">
    <property type="protein sequence ID" value="HIP98500.1"/>
    <property type="molecule type" value="Genomic_DNA"/>
</dbReference>
<dbReference type="InterPro" id="IPR016095">
    <property type="entry name" value="Ribosomal_uL1_3-a/b-sand"/>
</dbReference>
<evidence type="ECO:0000256" key="11">
    <source>
        <dbReference type="RuleBase" id="RU000659"/>
    </source>
</evidence>
<evidence type="ECO:0000313" key="13">
    <source>
        <dbReference type="Proteomes" id="UP000606463"/>
    </source>
</evidence>
<dbReference type="GO" id="GO:0003735">
    <property type="term" value="F:structural constituent of ribosome"/>
    <property type="evidence" value="ECO:0007669"/>
    <property type="project" value="InterPro"/>
</dbReference>
<comment type="similarity">
    <text evidence="1 10 11">Belongs to the universal ribosomal protein uL1 family.</text>
</comment>
<evidence type="ECO:0000256" key="7">
    <source>
        <dbReference type="ARBA" id="ARBA00022980"/>
    </source>
</evidence>
<keyword evidence="5 10" id="KW-0810">Translation regulation</keyword>
<evidence type="ECO:0000256" key="1">
    <source>
        <dbReference type="ARBA" id="ARBA00010531"/>
    </source>
</evidence>
<evidence type="ECO:0000256" key="6">
    <source>
        <dbReference type="ARBA" id="ARBA00022884"/>
    </source>
</evidence>
<keyword evidence="3 10" id="KW-0820">tRNA-binding</keyword>
<keyword evidence="2 10" id="KW-0678">Repressor</keyword>
<dbReference type="FunFam" id="3.40.50.790:FF:000001">
    <property type="entry name" value="50S ribosomal protein L1"/>
    <property type="match status" value="1"/>
</dbReference>
<dbReference type="PANTHER" id="PTHR36427:SF3">
    <property type="entry name" value="LARGE RIBOSOMAL SUBUNIT PROTEIN UL1M"/>
    <property type="match status" value="1"/>
</dbReference>
<dbReference type="GO" id="GO:0015934">
    <property type="term" value="C:large ribosomal subunit"/>
    <property type="evidence" value="ECO:0007669"/>
    <property type="project" value="InterPro"/>
</dbReference>
<sequence length="244" mass="26856">MAKRGKKYIERAKFVDKNRRYTLEEAVDILKKMAEEVPRNFDETVDLAMRLGVDPKYPDQQVRGSVVLPHGLGKPIKVMVIASGEKLKEAEEAGADLVGGEELVNEILKGRVDVEQFHTVIATPDMMPKVARLGRILGPRGLMPNPKTGTVTTDIKKAVEEAKKGRVEFRVDKTGNLHMPVGKISFDRDKLIENLKAAINAVVAARPPGAKGQYVRNIALSLTMGPSVKLDVNKTLLELQQEAA</sequence>
<keyword evidence="7 10" id="KW-0689">Ribosomal protein</keyword>
<dbReference type="SUPFAM" id="SSF56808">
    <property type="entry name" value="Ribosomal protein L1"/>
    <property type="match status" value="1"/>
</dbReference>
<dbReference type="PANTHER" id="PTHR36427">
    <property type="entry name" value="54S RIBOSOMAL PROTEIN L1, MITOCHONDRIAL"/>
    <property type="match status" value="1"/>
</dbReference>
<dbReference type="GO" id="GO:0000049">
    <property type="term" value="F:tRNA binding"/>
    <property type="evidence" value="ECO:0007669"/>
    <property type="project" value="UniProtKB-KW"/>
</dbReference>
<dbReference type="InterPro" id="IPR023674">
    <property type="entry name" value="Ribosomal_uL1-like"/>
</dbReference>
<dbReference type="InterPro" id="IPR028364">
    <property type="entry name" value="Ribosomal_uL1/biogenesis"/>
</dbReference>
<comment type="caution">
    <text evidence="12">The sequence shown here is derived from an EMBL/GenBank/DDBJ whole genome shotgun (WGS) entry which is preliminary data.</text>
</comment>
<dbReference type="HAMAP" id="MF_01318_B">
    <property type="entry name" value="Ribosomal_uL1_B"/>
    <property type="match status" value="1"/>
</dbReference>
<evidence type="ECO:0000256" key="9">
    <source>
        <dbReference type="ARBA" id="ARBA00035241"/>
    </source>
</evidence>
<evidence type="ECO:0000256" key="8">
    <source>
        <dbReference type="ARBA" id="ARBA00023274"/>
    </source>
</evidence>
<dbReference type="GO" id="GO:0006417">
    <property type="term" value="P:regulation of translation"/>
    <property type="evidence" value="ECO:0007669"/>
    <property type="project" value="UniProtKB-KW"/>
</dbReference>
<evidence type="ECO:0000313" key="12">
    <source>
        <dbReference type="EMBL" id="HIP98500.1"/>
    </source>
</evidence>
<gene>
    <name evidence="10" type="primary">rplA</name>
    <name evidence="12" type="ORF">EYH37_03955</name>
</gene>
<evidence type="ECO:0000256" key="2">
    <source>
        <dbReference type="ARBA" id="ARBA00022491"/>
    </source>
</evidence>
<dbReference type="GO" id="GO:0019843">
    <property type="term" value="F:rRNA binding"/>
    <property type="evidence" value="ECO:0007669"/>
    <property type="project" value="UniProtKB-UniRule"/>
</dbReference>
<name>A0A9D1CF31_AQUAO</name>
<comment type="subunit">
    <text evidence="10">Part of the 50S ribosomal subunit.</text>
</comment>
<dbReference type="Pfam" id="PF00687">
    <property type="entry name" value="Ribosomal_L1"/>
    <property type="match status" value="1"/>
</dbReference>
<dbReference type="AlphaFoldDB" id="A0A9D1CF31"/>
<evidence type="ECO:0000256" key="5">
    <source>
        <dbReference type="ARBA" id="ARBA00022845"/>
    </source>
</evidence>
<dbReference type="PROSITE" id="PS01199">
    <property type="entry name" value="RIBOSOMAL_L1"/>
    <property type="match status" value="1"/>
</dbReference>
<dbReference type="GO" id="GO:0006412">
    <property type="term" value="P:translation"/>
    <property type="evidence" value="ECO:0007669"/>
    <property type="project" value="UniProtKB-UniRule"/>
</dbReference>
<dbReference type="InterPro" id="IPR023673">
    <property type="entry name" value="Ribosomal_uL1_CS"/>
</dbReference>
<keyword evidence="8 10" id="KW-0687">Ribonucleoprotein</keyword>
<dbReference type="InterPro" id="IPR002143">
    <property type="entry name" value="Ribosomal_uL1"/>
</dbReference>
<proteinExistence type="inferred from homology"/>
<dbReference type="Gene3D" id="3.30.190.20">
    <property type="match status" value="1"/>
</dbReference>
<evidence type="ECO:0000256" key="3">
    <source>
        <dbReference type="ARBA" id="ARBA00022555"/>
    </source>
</evidence>
<dbReference type="Gene3D" id="3.40.50.790">
    <property type="match status" value="1"/>
</dbReference>